<proteinExistence type="predicted"/>
<evidence type="ECO:0000313" key="4">
    <source>
        <dbReference type="EMBL" id="AXY76441.1"/>
    </source>
</evidence>
<dbReference type="SUPFAM" id="SSF54001">
    <property type="entry name" value="Cysteine proteinases"/>
    <property type="match status" value="1"/>
</dbReference>
<dbReference type="EMBL" id="CP032157">
    <property type="protein sequence ID" value="AXY76441.1"/>
    <property type="molecule type" value="Genomic_DNA"/>
</dbReference>
<dbReference type="AlphaFoldDB" id="A0A3B7N263"/>
<evidence type="ECO:0000313" key="5">
    <source>
        <dbReference type="Proteomes" id="UP000263900"/>
    </source>
</evidence>
<organism evidence="4 5">
    <name type="scientific">Paraflavitalea soli</name>
    <dbReference type="NCBI Taxonomy" id="2315862"/>
    <lineage>
        <taxon>Bacteria</taxon>
        <taxon>Pseudomonadati</taxon>
        <taxon>Bacteroidota</taxon>
        <taxon>Chitinophagia</taxon>
        <taxon>Chitinophagales</taxon>
        <taxon>Chitinophagaceae</taxon>
        <taxon>Paraflavitalea</taxon>
    </lineage>
</organism>
<dbReference type="Pfam" id="PF12969">
    <property type="entry name" value="DUF3857"/>
    <property type="match status" value="1"/>
</dbReference>
<keyword evidence="1" id="KW-0472">Membrane</keyword>
<dbReference type="InterPro" id="IPR038765">
    <property type="entry name" value="Papain-like_cys_pep_sf"/>
</dbReference>
<feature type="transmembrane region" description="Helical" evidence="1">
    <location>
        <begin position="675"/>
        <end position="693"/>
    </location>
</feature>
<feature type="domain" description="Transglutaminase-like" evidence="2">
    <location>
        <begin position="300"/>
        <end position="372"/>
    </location>
</feature>
<sequence>MLPESSNLYTYFNPSTMKLFFRALLILSLLPVSLSFAQNNKPHVEKEPAWVIIHTPAYTDTKLDQEAEGGYVDLILDKQVSVGSQAIYHKRAFRIISESGVQNASEVSVDFDPSYSQLVFHSINIIRAGGKINKLQLSNIKTIQQESELNRHLYNGSLSAVLFLEDVRKGDIIEYSYTLKGFNPVFKGKYTDMMNTSFGVPMYNLYYRIVLPKGRTLNIKNSLTQIAYTTSETSKETAYEWKLEKIPALHIQDRVPAWYDPYPMVMVSEYKNWKEVNDWALQLFSFGNKVSPAMQQKIEEIKNADTAVDKRILAALRFVQDDIRYLGIEMGDRSHKPHHPDKVFAQRFGDCKDKSYLLCTMLRALGVDASPVLISATYRKTIKDWLPSPGVFDHATVCAQYNGQNYWFDPTISYQRGKLRDISYPDYQYGLIIEDSTTSLTAIPPQNNKGLIDIKEEFSIPDMSGNARLTVRTTYLGTFADDIREDFSSSSLFEMRKTFQTFYAGYFEKATIDSLNYKDDEQTGKFTTLEYYTIKDVWEKENGLKKCYFSPFVINGVLKKPKDATRTMPFYITYPARYHEEVIVNLPEDWNFSDMQEDMKCAAFTMHAEAVYGDRKLKLKYQYESLKDHVLPSESNAFFKEYKSFEDEMSYMLSKSDAESGLKDTAVKKDTGSNTGFIIIAVLLISGAILWWTQRR</sequence>
<gene>
    <name evidence="4" type="ORF">D3H65_21650</name>
</gene>
<dbReference type="OrthoDB" id="98874at2"/>
<accession>A0A3B7N263</accession>
<reference evidence="4 5" key="1">
    <citation type="submission" date="2018-09" db="EMBL/GenBank/DDBJ databases">
        <title>Genome sequencing of strain 6GH32-13.</title>
        <authorList>
            <person name="Weon H.-Y."/>
            <person name="Heo J."/>
            <person name="Kwon S.-W."/>
        </authorList>
    </citation>
    <scope>NUCLEOTIDE SEQUENCE [LARGE SCALE GENOMIC DNA]</scope>
    <source>
        <strain evidence="4 5">5GH32-13</strain>
    </source>
</reference>
<keyword evidence="1" id="KW-0812">Transmembrane</keyword>
<evidence type="ECO:0000256" key="1">
    <source>
        <dbReference type="SAM" id="Phobius"/>
    </source>
</evidence>
<dbReference type="Gene3D" id="3.10.620.30">
    <property type="match status" value="1"/>
</dbReference>
<keyword evidence="5" id="KW-1185">Reference proteome</keyword>
<dbReference type="Proteomes" id="UP000263900">
    <property type="component" value="Chromosome"/>
</dbReference>
<evidence type="ECO:0000259" key="2">
    <source>
        <dbReference type="Pfam" id="PF01841"/>
    </source>
</evidence>
<protein>
    <submittedName>
        <fullName evidence="4">DUF3857 domain-containing protein</fullName>
    </submittedName>
</protein>
<dbReference type="Gene3D" id="2.60.40.3140">
    <property type="match status" value="1"/>
</dbReference>
<keyword evidence="1" id="KW-1133">Transmembrane helix</keyword>
<dbReference type="Pfam" id="PF01841">
    <property type="entry name" value="Transglut_core"/>
    <property type="match status" value="1"/>
</dbReference>
<name>A0A3B7N263_9BACT</name>
<dbReference type="InterPro" id="IPR024618">
    <property type="entry name" value="DUF3857"/>
</dbReference>
<feature type="domain" description="DUF3857" evidence="3">
    <location>
        <begin position="83"/>
        <end position="248"/>
    </location>
</feature>
<evidence type="ECO:0000259" key="3">
    <source>
        <dbReference type="Pfam" id="PF12969"/>
    </source>
</evidence>
<dbReference type="KEGG" id="pseg:D3H65_21650"/>
<dbReference type="InterPro" id="IPR002931">
    <property type="entry name" value="Transglutaminase-like"/>
</dbReference>